<name>A0AAD9J7C0_9ANNE</name>
<evidence type="ECO:0000313" key="2">
    <source>
        <dbReference type="Proteomes" id="UP001208570"/>
    </source>
</evidence>
<dbReference type="AlphaFoldDB" id="A0AAD9J7C0"/>
<dbReference type="Proteomes" id="UP001208570">
    <property type="component" value="Unassembled WGS sequence"/>
</dbReference>
<protein>
    <submittedName>
        <fullName evidence="1">Uncharacterized protein</fullName>
    </submittedName>
</protein>
<gene>
    <name evidence="1" type="ORF">LSH36_574g01054</name>
</gene>
<evidence type="ECO:0000313" key="1">
    <source>
        <dbReference type="EMBL" id="KAK2147005.1"/>
    </source>
</evidence>
<dbReference type="EMBL" id="JAODUP010000574">
    <property type="protein sequence ID" value="KAK2147005.1"/>
    <property type="molecule type" value="Genomic_DNA"/>
</dbReference>
<accession>A0AAD9J7C0</accession>
<sequence length="173" mass="19410">MKSNVNTEELLVVRQQGRVGFIANRLKNITYKPLLVDYDRIIGIPSGGKTLLRLFEVYLPHYDGYNDQTQLYSETLLILQSAVDCMEPSPPMNVGDMNTNLPRHAQLSKYCRYFMDCAKSLTTINFDGVKSHDEAQKVVYSMCGDAVAVMHEAGNMLINSVAIEGDLSQKLVE</sequence>
<proteinExistence type="predicted"/>
<organism evidence="1 2">
    <name type="scientific">Paralvinella palmiformis</name>
    <dbReference type="NCBI Taxonomy" id="53620"/>
    <lineage>
        <taxon>Eukaryota</taxon>
        <taxon>Metazoa</taxon>
        <taxon>Spiralia</taxon>
        <taxon>Lophotrochozoa</taxon>
        <taxon>Annelida</taxon>
        <taxon>Polychaeta</taxon>
        <taxon>Sedentaria</taxon>
        <taxon>Canalipalpata</taxon>
        <taxon>Terebellida</taxon>
        <taxon>Terebelliformia</taxon>
        <taxon>Alvinellidae</taxon>
        <taxon>Paralvinella</taxon>
    </lineage>
</organism>
<keyword evidence="2" id="KW-1185">Reference proteome</keyword>
<comment type="caution">
    <text evidence="1">The sequence shown here is derived from an EMBL/GenBank/DDBJ whole genome shotgun (WGS) entry which is preliminary data.</text>
</comment>
<reference evidence="1" key="1">
    <citation type="journal article" date="2023" name="Mol. Biol. Evol.">
        <title>Third-Generation Sequencing Reveals the Adaptive Role of the Epigenome in Three Deep-Sea Polychaetes.</title>
        <authorList>
            <person name="Perez M."/>
            <person name="Aroh O."/>
            <person name="Sun Y."/>
            <person name="Lan Y."/>
            <person name="Juniper S.K."/>
            <person name="Young C.R."/>
            <person name="Angers B."/>
            <person name="Qian P.Y."/>
        </authorList>
    </citation>
    <scope>NUCLEOTIDE SEQUENCE</scope>
    <source>
        <strain evidence="1">P08H-3</strain>
    </source>
</reference>